<keyword evidence="4" id="KW-1185">Reference proteome</keyword>
<gene>
    <name evidence="3" type="ORF">AAHA92_12344</name>
</gene>
<dbReference type="Proteomes" id="UP001567538">
    <property type="component" value="Unassembled WGS sequence"/>
</dbReference>
<sequence>MFSVGSSSGSSSEKRKGKRLRAAPPLKVETQFENLIDPISGDLKVICNYCAYLFRFRADEKEFGLLKTHLDNKHCSKIRNQESEAEAEPQHSSGRAPWYLSYRMIHGCFEYRDALCSFFAEQQFEDVQVNSTQFEACSSLYQLLATFYQVIEELSHVYRPTSVLVLDNCVKIAVLFNSLMGRDGLAQCVAEMMAKWLKYLHEIPTVFLLAKVFDPRIRLHGVEKLLEIYYDALFPIKDENTPIPSLTVAKVKKCLYDLFEEYSMKHGASLGMNFSPGGQSDEIPLLARLQNLYYEVSEKRPRCYGANPYGELETYLKASFEYIVETEFDILKWWSRMTMQFPVMSLIAKGILAAPALTVSVEQAFGTGGYLLDQRMSNYLNQRPHSPLVEKQLLLGDWTKAERRNQENDYDDGDMSEEISDSELVDD</sequence>
<accession>A0ABD1HNK1</accession>
<comment type="caution">
    <text evidence="3">The sequence shown here is derived from an EMBL/GenBank/DDBJ whole genome shotgun (WGS) entry which is preliminary data.</text>
</comment>
<organism evidence="3 4">
    <name type="scientific">Salvia divinorum</name>
    <name type="common">Maria pastora</name>
    <name type="synonym">Diviner's sage</name>
    <dbReference type="NCBI Taxonomy" id="28513"/>
    <lineage>
        <taxon>Eukaryota</taxon>
        <taxon>Viridiplantae</taxon>
        <taxon>Streptophyta</taxon>
        <taxon>Embryophyta</taxon>
        <taxon>Tracheophyta</taxon>
        <taxon>Spermatophyta</taxon>
        <taxon>Magnoliopsida</taxon>
        <taxon>eudicotyledons</taxon>
        <taxon>Gunneridae</taxon>
        <taxon>Pentapetalae</taxon>
        <taxon>asterids</taxon>
        <taxon>lamiids</taxon>
        <taxon>Lamiales</taxon>
        <taxon>Lamiaceae</taxon>
        <taxon>Nepetoideae</taxon>
        <taxon>Mentheae</taxon>
        <taxon>Salviinae</taxon>
        <taxon>Salvia</taxon>
        <taxon>Salvia subgen. Calosphace</taxon>
    </lineage>
</organism>
<dbReference type="AlphaFoldDB" id="A0ABD1HNK1"/>
<evidence type="ECO:0000313" key="4">
    <source>
        <dbReference type="Proteomes" id="UP001567538"/>
    </source>
</evidence>
<evidence type="ECO:0000313" key="3">
    <source>
        <dbReference type="EMBL" id="KAL1556764.1"/>
    </source>
</evidence>
<feature type="compositionally biased region" description="Acidic residues" evidence="1">
    <location>
        <begin position="408"/>
        <end position="427"/>
    </location>
</feature>
<dbReference type="PANTHER" id="PTHR23272">
    <property type="entry name" value="BED FINGER-RELATED"/>
    <property type="match status" value="1"/>
</dbReference>
<protein>
    <submittedName>
        <fullName evidence="3">Zinc finger BED domain-containing protein RICESLEEPER 3-like</fullName>
    </submittedName>
</protein>
<evidence type="ECO:0000256" key="1">
    <source>
        <dbReference type="SAM" id="MobiDB-lite"/>
    </source>
</evidence>
<dbReference type="EMBL" id="JBEAFC010000005">
    <property type="protein sequence ID" value="KAL1556764.1"/>
    <property type="molecule type" value="Genomic_DNA"/>
</dbReference>
<proteinExistence type="predicted"/>
<dbReference type="InterPro" id="IPR008906">
    <property type="entry name" value="HATC_C_dom"/>
</dbReference>
<feature type="domain" description="HAT C-terminal dimerisation" evidence="2">
    <location>
        <begin position="311"/>
        <end position="376"/>
    </location>
</feature>
<dbReference type="SUPFAM" id="SSF53098">
    <property type="entry name" value="Ribonuclease H-like"/>
    <property type="match status" value="1"/>
</dbReference>
<evidence type="ECO:0000259" key="2">
    <source>
        <dbReference type="Pfam" id="PF05699"/>
    </source>
</evidence>
<name>A0ABD1HNK1_SALDI</name>
<feature type="region of interest" description="Disordered" evidence="1">
    <location>
        <begin position="404"/>
        <end position="427"/>
    </location>
</feature>
<dbReference type="InterPro" id="IPR012337">
    <property type="entry name" value="RNaseH-like_sf"/>
</dbReference>
<dbReference type="Pfam" id="PF05699">
    <property type="entry name" value="Dimer_Tnp_hAT"/>
    <property type="match status" value="1"/>
</dbReference>
<feature type="compositionally biased region" description="Low complexity" evidence="1">
    <location>
        <begin position="1"/>
        <end position="11"/>
    </location>
</feature>
<reference evidence="3 4" key="1">
    <citation type="submission" date="2024-06" db="EMBL/GenBank/DDBJ databases">
        <title>A chromosome level genome sequence of Diviner's sage (Salvia divinorum).</title>
        <authorList>
            <person name="Ford S.A."/>
            <person name="Ro D.-K."/>
            <person name="Ness R.W."/>
            <person name="Phillips M.A."/>
        </authorList>
    </citation>
    <scope>NUCLEOTIDE SEQUENCE [LARGE SCALE GENOMIC DNA]</scope>
    <source>
        <strain evidence="3">SAF-2024a</strain>
        <tissue evidence="3">Leaf</tissue>
    </source>
</reference>
<dbReference type="PANTHER" id="PTHR23272:SF161">
    <property type="entry name" value="ZINC FINGER BED DOMAIN-CONTAINING PROTEIN RICESLEEPER 1-LIKE"/>
    <property type="match status" value="1"/>
</dbReference>
<feature type="region of interest" description="Disordered" evidence="1">
    <location>
        <begin position="1"/>
        <end position="22"/>
    </location>
</feature>